<organism evidence="1 2">
    <name type="scientific">Cytospora schulzeri</name>
    <dbReference type="NCBI Taxonomy" id="448051"/>
    <lineage>
        <taxon>Eukaryota</taxon>
        <taxon>Fungi</taxon>
        <taxon>Dikarya</taxon>
        <taxon>Ascomycota</taxon>
        <taxon>Pezizomycotina</taxon>
        <taxon>Sordariomycetes</taxon>
        <taxon>Sordariomycetidae</taxon>
        <taxon>Diaporthales</taxon>
        <taxon>Cytosporaceae</taxon>
        <taxon>Cytospora</taxon>
    </lineage>
</organism>
<proteinExistence type="predicted"/>
<dbReference type="EMBL" id="LKEA01000007">
    <property type="protein sequence ID" value="ROW07975.1"/>
    <property type="molecule type" value="Genomic_DNA"/>
</dbReference>
<accession>A0A423WWW3</accession>
<evidence type="ECO:0000313" key="1">
    <source>
        <dbReference type="EMBL" id="ROW07975.1"/>
    </source>
</evidence>
<comment type="caution">
    <text evidence="1">The sequence shown here is derived from an EMBL/GenBank/DDBJ whole genome shotgun (WGS) entry which is preliminary data.</text>
</comment>
<dbReference type="Proteomes" id="UP000283895">
    <property type="component" value="Unassembled WGS sequence"/>
</dbReference>
<dbReference type="OrthoDB" id="10540976at2759"/>
<reference evidence="1 2" key="1">
    <citation type="submission" date="2015-09" db="EMBL/GenBank/DDBJ databases">
        <title>Host preference determinants of Valsa canker pathogens revealed by comparative genomics.</title>
        <authorList>
            <person name="Yin Z."/>
            <person name="Huang L."/>
        </authorList>
    </citation>
    <scope>NUCLEOTIDE SEQUENCE [LARGE SCALE GENOMIC DNA]</scope>
    <source>
        <strain evidence="1 2">03-1</strain>
    </source>
</reference>
<dbReference type="AlphaFoldDB" id="A0A423WWW3"/>
<gene>
    <name evidence="1" type="ORF">VMCG_03530</name>
</gene>
<name>A0A423WWW3_9PEZI</name>
<protein>
    <submittedName>
        <fullName evidence="1">Uncharacterized protein</fullName>
    </submittedName>
</protein>
<evidence type="ECO:0000313" key="2">
    <source>
        <dbReference type="Proteomes" id="UP000283895"/>
    </source>
</evidence>
<keyword evidence="2" id="KW-1185">Reference proteome</keyword>
<sequence>MGEPTTVMQMVELASLSLSDEHARAGPGPATTSIEVGVEVEVKTKAKVRVKVKVKVKAKAKAKVEGNSYESRIVFVFVCSYLEMKGVKKAHLRGPENCKETGSTGG</sequence>